<gene>
    <name evidence="2" type="ORF">UFOPK1908_01569</name>
    <name evidence="3" type="ORF">UFOPK3576_01593</name>
</gene>
<accession>A0A6J7HSY7</accession>
<dbReference type="SUPFAM" id="SSF69786">
    <property type="entry name" value="YggU-like"/>
    <property type="match status" value="1"/>
</dbReference>
<proteinExistence type="inferred from homology"/>
<name>A0A6J7HSY7_9ZZZZ</name>
<evidence type="ECO:0000313" key="2">
    <source>
        <dbReference type="EMBL" id="CAB4632690.1"/>
    </source>
</evidence>
<dbReference type="PANTHER" id="PTHR13420:SF7">
    <property type="entry name" value="UPF0235 PROTEIN C15ORF40"/>
    <property type="match status" value="1"/>
</dbReference>
<dbReference type="InterPro" id="IPR036591">
    <property type="entry name" value="YggU-like_sf"/>
</dbReference>
<evidence type="ECO:0000313" key="3">
    <source>
        <dbReference type="EMBL" id="CAB4919380.1"/>
    </source>
</evidence>
<dbReference type="InterPro" id="IPR003746">
    <property type="entry name" value="DUF167"/>
</dbReference>
<comment type="similarity">
    <text evidence="1">Belongs to the UPF0235 family.</text>
</comment>
<dbReference type="Gene3D" id="3.30.1200.10">
    <property type="entry name" value="YggU-like"/>
    <property type="match status" value="1"/>
</dbReference>
<protein>
    <submittedName>
        <fullName evidence="3">Unannotated protein</fullName>
    </submittedName>
</protein>
<organism evidence="3">
    <name type="scientific">freshwater metagenome</name>
    <dbReference type="NCBI Taxonomy" id="449393"/>
    <lineage>
        <taxon>unclassified sequences</taxon>
        <taxon>metagenomes</taxon>
        <taxon>ecological metagenomes</taxon>
    </lineage>
</organism>
<dbReference type="Pfam" id="PF02594">
    <property type="entry name" value="DUF167"/>
    <property type="match status" value="1"/>
</dbReference>
<dbReference type="EMBL" id="CAFBMO010000104">
    <property type="protein sequence ID" value="CAB4919380.1"/>
    <property type="molecule type" value="Genomic_DNA"/>
</dbReference>
<dbReference type="HAMAP" id="MF_00634">
    <property type="entry name" value="UPF0235"/>
    <property type="match status" value="1"/>
</dbReference>
<dbReference type="AlphaFoldDB" id="A0A6J7HSY7"/>
<dbReference type="SMART" id="SM01152">
    <property type="entry name" value="DUF167"/>
    <property type="match status" value="1"/>
</dbReference>
<dbReference type="NCBIfam" id="TIGR00251">
    <property type="entry name" value="DUF167 family protein"/>
    <property type="match status" value="1"/>
</dbReference>
<dbReference type="PANTHER" id="PTHR13420">
    <property type="entry name" value="UPF0235 PROTEIN C15ORF40"/>
    <property type="match status" value="1"/>
</dbReference>
<evidence type="ECO:0000256" key="1">
    <source>
        <dbReference type="ARBA" id="ARBA00010364"/>
    </source>
</evidence>
<dbReference type="EMBL" id="CAEZVB010000130">
    <property type="protein sequence ID" value="CAB4632690.1"/>
    <property type="molecule type" value="Genomic_DNA"/>
</dbReference>
<reference evidence="3" key="1">
    <citation type="submission" date="2020-05" db="EMBL/GenBank/DDBJ databases">
        <authorList>
            <person name="Chiriac C."/>
            <person name="Salcher M."/>
            <person name="Ghai R."/>
            <person name="Kavagutti S V."/>
        </authorList>
    </citation>
    <scope>NUCLEOTIDE SEQUENCE</scope>
</reference>
<dbReference type="GO" id="GO:0005737">
    <property type="term" value="C:cytoplasm"/>
    <property type="evidence" value="ECO:0007669"/>
    <property type="project" value="TreeGrafter"/>
</dbReference>
<sequence>MSTFRITIRVKPGASRAKVGGSYGDPAELVVSVHAQPVDGQANTAVVEALSSALGVRKADVSVVAGHTGRTKILAIETDDTASMQLRIDALLAL</sequence>